<dbReference type="AlphaFoldDB" id="A0A3M7SHV9"/>
<sequence>MFRLNFWIKAKSTIKKNSCLCPDCTKCHNRAILAAKKKYSPDGSCYLANLGPNSTNYSDLDSIPVNYIKCADVIFPMSKMHLPIASLPKSIAIHFFARVAERKETIRPGTKFCIPKWYAVFPTLCEAILAICIAQNQNFTLALVLFKTVSIIMRIKRSYI</sequence>
<protein>
    <submittedName>
        <fullName evidence="1">Uncharacterized protein</fullName>
    </submittedName>
</protein>
<keyword evidence="2" id="KW-1185">Reference proteome</keyword>
<organism evidence="1 2">
    <name type="scientific">Brachionus plicatilis</name>
    <name type="common">Marine rotifer</name>
    <name type="synonym">Brachionus muelleri</name>
    <dbReference type="NCBI Taxonomy" id="10195"/>
    <lineage>
        <taxon>Eukaryota</taxon>
        <taxon>Metazoa</taxon>
        <taxon>Spiralia</taxon>
        <taxon>Gnathifera</taxon>
        <taxon>Rotifera</taxon>
        <taxon>Eurotatoria</taxon>
        <taxon>Monogononta</taxon>
        <taxon>Pseudotrocha</taxon>
        <taxon>Ploima</taxon>
        <taxon>Brachionidae</taxon>
        <taxon>Brachionus</taxon>
    </lineage>
</organism>
<name>A0A3M7SHV9_BRAPC</name>
<comment type="caution">
    <text evidence="1">The sequence shown here is derived from an EMBL/GenBank/DDBJ whole genome shotgun (WGS) entry which is preliminary data.</text>
</comment>
<gene>
    <name evidence="1" type="ORF">BpHYR1_018168</name>
</gene>
<proteinExistence type="predicted"/>
<accession>A0A3M7SHV9</accession>
<reference evidence="1 2" key="1">
    <citation type="journal article" date="2018" name="Sci. Rep.">
        <title>Genomic signatures of local adaptation to the degree of environmental predictability in rotifers.</title>
        <authorList>
            <person name="Franch-Gras L."/>
            <person name="Hahn C."/>
            <person name="Garcia-Roger E.M."/>
            <person name="Carmona M.J."/>
            <person name="Serra M."/>
            <person name="Gomez A."/>
        </authorList>
    </citation>
    <scope>NUCLEOTIDE SEQUENCE [LARGE SCALE GENOMIC DNA]</scope>
    <source>
        <strain evidence="1">HYR1</strain>
    </source>
</reference>
<dbReference type="Proteomes" id="UP000276133">
    <property type="component" value="Unassembled WGS sequence"/>
</dbReference>
<evidence type="ECO:0000313" key="2">
    <source>
        <dbReference type="Proteomes" id="UP000276133"/>
    </source>
</evidence>
<dbReference type="EMBL" id="REGN01001368">
    <property type="protein sequence ID" value="RNA35160.1"/>
    <property type="molecule type" value="Genomic_DNA"/>
</dbReference>
<evidence type="ECO:0000313" key="1">
    <source>
        <dbReference type="EMBL" id="RNA35160.1"/>
    </source>
</evidence>